<feature type="non-terminal residue" evidence="1">
    <location>
        <position position="155"/>
    </location>
</feature>
<dbReference type="EMBL" id="QXHA01001585">
    <property type="protein sequence ID" value="RIB39265.1"/>
    <property type="molecule type" value="Genomic_DNA"/>
</dbReference>
<reference evidence="1 2" key="1">
    <citation type="journal article" date="2018" name="BMC Microbiol.">
        <title>Genome sequencing of strains of the most prevalent clonal group of O1:K1:H7 Escherichia coli that causes neonatal meningitis in France.</title>
        <authorList>
            <person name="Geslain G."/>
            <person name="Birgy A."/>
            <person name="Adiba S."/>
            <person name="Magnan M."/>
            <person name="Courroux C."/>
            <person name="Levy C."/>
            <person name="Cohen R."/>
            <person name="Bidet P."/>
            <person name="Bonacorsi S."/>
        </authorList>
    </citation>
    <scope>NUCLEOTIDE SEQUENCE [LARGE SCALE GENOMIC DNA]</scope>
    <source>
        <strain evidence="1 2">S308</strain>
    </source>
</reference>
<name>A0A418GEG1_ECOLX</name>
<evidence type="ECO:0000313" key="2">
    <source>
        <dbReference type="Proteomes" id="UP000284508"/>
    </source>
</evidence>
<organism evidence="1 2">
    <name type="scientific">Escherichia coli</name>
    <dbReference type="NCBI Taxonomy" id="562"/>
    <lineage>
        <taxon>Bacteria</taxon>
        <taxon>Pseudomonadati</taxon>
        <taxon>Pseudomonadota</taxon>
        <taxon>Gammaproteobacteria</taxon>
        <taxon>Enterobacterales</taxon>
        <taxon>Enterobacteriaceae</taxon>
        <taxon>Escherichia</taxon>
    </lineage>
</organism>
<dbReference type="Proteomes" id="UP000284508">
    <property type="component" value="Unassembled WGS sequence"/>
</dbReference>
<dbReference type="Gene3D" id="3.90.1690.10">
    <property type="entry name" value="phage-related protein like domain"/>
    <property type="match status" value="1"/>
</dbReference>
<accession>A0A418GEG1</accession>
<proteinExistence type="predicted"/>
<feature type="non-terminal residue" evidence="1">
    <location>
        <position position="1"/>
    </location>
</feature>
<sequence length="155" mass="16863">QAESMFNEESKAIRRATNGVNLRRELIAARLAQDEKVYRTGHVKKLTASDRWAGGKGDPIGVIEAGMEAVRTATGLRPNLMTMGAGVMALLKFHPAIQAAIGANERKRITTEILQDLFQIEEIVIGAPVSLPSMKAAMDKNSVPADIWGDNLMLH</sequence>
<gene>
    <name evidence="1" type="ORF">D3C88_24855</name>
</gene>
<protein>
    <submittedName>
        <fullName evidence="1">Uncharacterized protein</fullName>
    </submittedName>
</protein>
<comment type="caution">
    <text evidence="1">The sequence shown here is derived from an EMBL/GenBank/DDBJ whole genome shotgun (WGS) entry which is preliminary data.</text>
</comment>
<dbReference type="InterPro" id="IPR053738">
    <property type="entry name" value="Lambda_capsid_assembly"/>
</dbReference>
<evidence type="ECO:0000313" key="1">
    <source>
        <dbReference type="EMBL" id="RIB39265.1"/>
    </source>
</evidence>
<dbReference type="AlphaFoldDB" id="A0A418GEG1"/>